<feature type="compositionally biased region" description="Basic residues" evidence="1">
    <location>
        <begin position="50"/>
        <end position="65"/>
    </location>
</feature>
<gene>
    <name evidence="2" type="ORF">HXW94_01370</name>
</gene>
<accession>A0A850T8G7</accession>
<name>A0A850T8G7_9BACT</name>
<evidence type="ECO:0000256" key="1">
    <source>
        <dbReference type="SAM" id="MobiDB-lite"/>
    </source>
</evidence>
<dbReference type="RefSeq" id="WP_178365111.1">
    <property type="nucleotide sequence ID" value="NZ_JACADJ010000003.1"/>
</dbReference>
<evidence type="ECO:0000313" key="2">
    <source>
        <dbReference type="EMBL" id="NWH03656.1"/>
    </source>
</evidence>
<reference evidence="2 3" key="1">
    <citation type="submission" date="2020-06" db="EMBL/GenBank/DDBJ databases">
        <title>High-quality draft genome of sulfate reducer Desulfobacter latus type strain AcrS2 isolated from marine sediment.</title>
        <authorList>
            <person name="Hoppe M."/>
            <person name="Larsen C.K."/>
            <person name="Marshall I.P.G."/>
            <person name="Schramm A."/>
            <person name="Marietou A.G."/>
        </authorList>
    </citation>
    <scope>NUCLEOTIDE SEQUENCE [LARGE SCALE GENOMIC DNA]</scope>
    <source>
        <strain evidence="2 3">AcRS2</strain>
    </source>
</reference>
<dbReference type="Proteomes" id="UP000553343">
    <property type="component" value="Unassembled WGS sequence"/>
</dbReference>
<dbReference type="EMBL" id="JACADJ010000003">
    <property type="protein sequence ID" value="NWH03656.1"/>
    <property type="molecule type" value="Genomic_DNA"/>
</dbReference>
<organism evidence="2 3">
    <name type="scientific">Desulfobacter latus</name>
    <dbReference type="NCBI Taxonomy" id="2292"/>
    <lineage>
        <taxon>Bacteria</taxon>
        <taxon>Pseudomonadati</taxon>
        <taxon>Thermodesulfobacteriota</taxon>
        <taxon>Desulfobacteria</taxon>
        <taxon>Desulfobacterales</taxon>
        <taxon>Desulfobacteraceae</taxon>
        <taxon>Desulfobacter</taxon>
    </lineage>
</organism>
<comment type="caution">
    <text evidence="2">The sequence shown here is derived from an EMBL/GenBank/DDBJ whole genome shotgun (WGS) entry which is preliminary data.</text>
</comment>
<feature type="region of interest" description="Disordered" evidence="1">
    <location>
        <begin position="43"/>
        <end position="67"/>
    </location>
</feature>
<dbReference type="AlphaFoldDB" id="A0A850T8G7"/>
<protein>
    <submittedName>
        <fullName evidence="2">Uncharacterized protein</fullName>
    </submittedName>
</protein>
<keyword evidence="3" id="KW-1185">Reference proteome</keyword>
<sequence>MEPTEFSNNWENFIKMLLRQLDIPTKEDIANIHKRLDKLEQFIYQNHPSTKQKQKNKSRTPRKKSASSIVLNIIDNHPEGTDFKTIKAATGFNDKKLRNIIFRLDKTDKIERISRGIYKRI</sequence>
<proteinExistence type="predicted"/>
<evidence type="ECO:0000313" key="3">
    <source>
        <dbReference type="Proteomes" id="UP000553343"/>
    </source>
</evidence>